<dbReference type="CDD" id="cd02440">
    <property type="entry name" value="AdoMet_MTases"/>
    <property type="match status" value="1"/>
</dbReference>
<dbReference type="InterPro" id="IPR020845">
    <property type="entry name" value="AMP-binding_CS"/>
</dbReference>
<dbReference type="PROSITE" id="PS50075">
    <property type="entry name" value="CARRIER"/>
    <property type="match status" value="2"/>
</dbReference>
<dbReference type="InterPro" id="IPR010071">
    <property type="entry name" value="AA_adenyl_dom"/>
</dbReference>
<feature type="region of interest" description="Disordered" evidence="5">
    <location>
        <begin position="1199"/>
        <end position="1225"/>
    </location>
</feature>
<evidence type="ECO:0000259" key="6">
    <source>
        <dbReference type="PROSITE" id="PS50075"/>
    </source>
</evidence>
<dbReference type="PROSITE" id="PS00012">
    <property type="entry name" value="PHOSPHOPANTETHEINE"/>
    <property type="match status" value="2"/>
</dbReference>
<dbReference type="CDD" id="cd05930">
    <property type="entry name" value="A_NRPS"/>
    <property type="match status" value="1"/>
</dbReference>
<name>A0ABS4N9Z2_9ACTN</name>
<feature type="compositionally biased region" description="Low complexity" evidence="5">
    <location>
        <begin position="1352"/>
        <end position="1373"/>
    </location>
</feature>
<dbReference type="InterPro" id="IPR045851">
    <property type="entry name" value="AMP-bd_C_sf"/>
</dbReference>
<feature type="domain" description="Carrier" evidence="6">
    <location>
        <begin position="1451"/>
        <end position="1525"/>
    </location>
</feature>
<dbReference type="Pfam" id="PF00550">
    <property type="entry name" value="PP-binding"/>
    <property type="match status" value="2"/>
</dbReference>
<evidence type="ECO:0000313" key="7">
    <source>
        <dbReference type="EMBL" id="MBP2068830.1"/>
    </source>
</evidence>
<protein>
    <submittedName>
        <fullName evidence="7">Amino acid adenylation domain-containing protein</fullName>
    </submittedName>
</protein>
<dbReference type="Gene3D" id="1.10.1200.10">
    <property type="entry name" value="ACP-like"/>
    <property type="match status" value="2"/>
</dbReference>
<keyword evidence="8" id="KW-1185">Reference proteome</keyword>
<dbReference type="Pfam" id="PF13193">
    <property type="entry name" value="AMP-binding_C"/>
    <property type="match status" value="1"/>
</dbReference>
<accession>A0ABS4N9Z2</accession>
<dbReference type="InterPro" id="IPR009081">
    <property type="entry name" value="PP-bd_ACP"/>
</dbReference>
<gene>
    <name evidence="7" type="ORF">J2Z30_009912</name>
</gene>
<feature type="domain" description="Carrier" evidence="6">
    <location>
        <begin position="2534"/>
        <end position="2590"/>
    </location>
</feature>
<dbReference type="InterPro" id="IPR023213">
    <property type="entry name" value="CAT-like_dom_sf"/>
</dbReference>
<evidence type="ECO:0000256" key="5">
    <source>
        <dbReference type="SAM" id="MobiDB-lite"/>
    </source>
</evidence>
<dbReference type="Gene3D" id="3.40.50.150">
    <property type="entry name" value="Vaccinia Virus protein VP39"/>
    <property type="match status" value="1"/>
</dbReference>
<proteinExistence type="predicted"/>
<dbReference type="PROSITE" id="PS00455">
    <property type="entry name" value="AMP_BINDING"/>
    <property type="match status" value="2"/>
</dbReference>
<dbReference type="Gene3D" id="3.30.559.30">
    <property type="entry name" value="Nonribosomal peptide synthetase, condensation domain"/>
    <property type="match status" value="2"/>
</dbReference>
<dbReference type="RefSeq" id="WP_209469199.1">
    <property type="nucleotide sequence ID" value="NZ_JAGGLR010000062.1"/>
</dbReference>
<dbReference type="InterPro" id="IPR001242">
    <property type="entry name" value="Condensation_dom"/>
</dbReference>
<dbReference type="PANTHER" id="PTHR45527">
    <property type="entry name" value="NONRIBOSOMAL PEPTIDE SYNTHETASE"/>
    <property type="match status" value="1"/>
</dbReference>
<dbReference type="SUPFAM" id="SSF56801">
    <property type="entry name" value="Acetyl-CoA synthetase-like"/>
    <property type="match status" value="2"/>
</dbReference>
<keyword evidence="4" id="KW-0677">Repeat</keyword>
<evidence type="ECO:0000256" key="2">
    <source>
        <dbReference type="ARBA" id="ARBA00022450"/>
    </source>
</evidence>
<keyword evidence="2" id="KW-0596">Phosphopantetheine</keyword>
<dbReference type="Gene3D" id="3.30.300.30">
    <property type="match status" value="3"/>
</dbReference>
<dbReference type="Gene3D" id="3.40.50.980">
    <property type="match status" value="2"/>
</dbReference>
<sequence length="2590" mass="282284">MDKRELEDVLPLTAVQEGLLFHAVYDDAAPDVYLVQLSFELEGPADPARFRRAAEALVRRHPPLRAGFLHHGLSQPLQFVPREVPLRWHEADLRELDEEERHRELRRWLVEDRGTRFDLTRPPLIRFALFRLGDDRFHLVLTHHHILLDGWSLPLVVQEYFALYDHNGDESALPRAVPYRTYLEWCGRQDRDAAREAWRGALAGLEEPTLLTSAAPGRTTVPPEEFSFDLPAELAGQLTLLARRLGLTLNTLVQAGWGILLGRLTGRDDVVFGTTVSGRPAEIPGVESMVGLFINTVPLRLRMDPREPVSALLSRLQEEQARLLDHQHLGLVEIQRLAGIGSGEIFDTTTVFENYPLDEGRLLDPTTELRTLSVDSYDATHYALALMVIPGERLHIRMGYQPDLLAREAVESIAERLLRVLRMLVSDADPRVGTVDPLAPGERELMLRAWGGARTEPAERTEALLPLLFEEQVRRTPEAVAVVHRDTRLAYAEVNRRANRLARLLVASGAGAETRVALALPRSADLVVAVLAVLKAGAAFVPLDPDHPAERLAFVLADSRATLLVTADGLVEDLPPGGPSVERLVLGSDGTVARLRGLPAHDLSDAERAFPLDARHPAYVIYTSGSTGTPKGVEVPYGNVARLFGAAREQFTFGETDVWCLFHSYAFDFSVWEMWGALLHGGRLVVPDKEVTRSPEDVLRLLVRERVTVLCQTPSALYQLIAADQDLPSLGSELALRYIVLGGEALDPARLAGWYVRHRDDAPVVVNMYGITETTVHVTARRLGHADAVPGTPSVIGRGLTDLAVYALDPGLRLVPPGVVGELYVAGAGLARGYAGHAAMTAERFVADPFGPAGTRMYRTGDLVRWDGDGRLEFVGRADDQVKVRGFRIELGEIEAALTAHPEVAQAAATVREDRPGHRRLVAYAVPARRSGPDGDLTGRQVEEWRTVYESLYRDRAATVLREDFVGWDSSYDQRPIPLPEMREWLTTTVDRIMELEPRRVLEIGVGTGLLMARLAPRCEAYWATDVSPAVIGHLRERIAGDPALADRTQLRSQPAADFTGLPAGRFDTIVLNSVVQYFPGVEYLVEVVAGAMRLLAPGGRIFIGDVRNARLLRCFATAVALAQAAPGTTNESLRSTVDKAIRQERELVVDPALFATLPSRLPEVAAVDVRIKRGHASNELTRHRYDVVLVKAPATGVSGAGTDRAGGTDRVDETDGVDGTDGVTEAAGTSRVVDAVARQWGEEVRTTAGVAETLERHRPRMLRVNGIPNARLADELEALRQLRHGVAPDAVREAATAGTEPEASAPEALHELAEGLGYRAALTWSDSDGCLDAVFVDTAAGVDHRVLDQSVPSATSASSTPSAPSTPVTPSARRGEPRPLRSYANDPGASHELGGLVASLRAHLAETLPDYMLPSALMTLDALPLTANGKLDRTALPVPDPGADRTTGRAAATPREKTLCALFAEVLGLAEVGVEEEFFALGGDSIISIQLVSRARREGLVLTPRQVFQYKTPAALAAVARTPDEPAAEGLGRSEGTLVRLSRAESESVERKAPGSVEVLPLSPLQEGLLFHAVYDDTAPDVYLVQLCLELEGPFDAGRFRVAADALLRRHPHLRAAFLHDGLSHPVQAVAGAVSVPWQEADLTAVAEDERRDAVERWLAEDRSVRFDPARPPLVRFAVLRGGPHRHWLVITNHHLLWDGWSVPLVLRELFALYERSGDETGLPRPVPYRDYLAWLGRRNRDAARAAWRTALEGLTEPTLVAPAAPGRAAMWPEEYSTDLSPELTARLSQRARRSGLTLNTLVQAAWGLVLGRLTGRDDVVFGTTVSGRPAELPGVEAIVGLFINTVPVRLRIDPQESLGGLLSRLQEEQTELLDHQHLGLAEIQRLSGVRSGDLFDTTTVFENYPINQGQLLDPGRELRTVDITGRDAVHYALSLLVVPDERLHMRLGYRPDLFGHEDVATIADRLVRVLEAMAFDPDVRVGRVDGCSEEERGRLLDWGTGASVATAGTGRVLPELFEEQAALTPQATAVVFEDDRVSYTDLNARANQLARLLIDHGAGPETRIALALPRSPELITAVLAATKAGAAYVPLDPGYPPDRITFMLHDSEPTLLLTTSTLANTLPTSTATLPWLLLDTEDTHARLQRHDAGDVSDDERPTPLTPEHPAYVIYTSGSTGKPKAVVVPHGAIVNNLLWRIGTFGWTEHDRFLMRTPMSFDVSVWELFCPLLTGGSIIGTDPDHHADPGHLLSAVERHGVTVVHCVPTLLRLLLEWEGARRLCASLRHVVCGGEPLTADLRDSFVATLPHARLHNSYGPTETTVDTTGHLTTPEDTGPPPIGTPIGNTRLFVLDAGLGLVPVGVVGELYVAGCGVARGYWARPGLTAERFVACPYGTTGGERMYRTGDLVRWTPAGQLEFRGRADEQVKVRGFRIEPGEIQAALTTHPGIGQAVVTVREDRPGDRRLVAYLTPAQADTEPPPAAEIRTQLADRLPHYMIPAHYIPLEHLPLTANGKLDHSALPAPTPATASTAQGRAPANAHERTLCQLFADVLAIPEAAGPEDGFFALGGDSILSIQLVSRARQEGLLLTPR</sequence>
<dbReference type="SUPFAM" id="SSF47336">
    <property type="entry name" value="ACP-like"/>
    <property type="match status" value="2"/>
</dbReference>
<dbReference type="Pfam" id="PF08242">
    <property type="entry name" value="Methyltransf_12"/>
    <property type="match status" value="1"/>
</dbReference>
<dbReference type="PANTHER" id="PTHR45527:SF1">
    <property type="entry name" value="FATTY ACID SYNTHASE"/>
    <property type="match status" value="1"/>
</dbReference>
<evidence type="ECO:0000256" key="4">
    <source>
        <dbReference type="ARBA" id="ARBA00022737"/>
    </source>
</evidence>
<dbReference type="NCBIfam" id="TIGR01733">
    <property type="entry name" value="AA-adenyl-dom"/>
    <property type="match status" value="2"/>
</dbReference>
<dbReference type="Gene3D" id="3.30.559.10">
    <property type="entry name" value="Chloramphenicol acetyltransferase-like domain"/>
    <property type="match status" value="2"/>
</dbReference>
<dbReference type="Gene3D" id="3.40.50.12780">
    <property type="entry name" value="N-terminal domain of ligase-like"/>
    <property type="match status" value="1"/>
</dbReference>
<dbReference type="InterPro" id="IPR006162">
    <property type="entry name" value="Ppantetheine_attach_site"/>
</dbReference>
<dbReference type="SUPFAM" id="SSF52777">
    <property type="entry name" value="CoA-dependent acyltransferases"/>
    <property type="match status" value="4"/>
</dbReference>
<feature type="non-terminal residue" evidence="7">
    <location>
        <position position="2590"/>
    </location>
</feature>
<dbReference type="SMART" id="SM00823">
    <property type="entry name" value="PKS_PP"/>
    <property type="match status" value="2"/>
</dbReference>
<comment type="caution">
    <text evidence="7">The sequence shown here is derived from an EMBL/GenBank/DDBJ whole genome shotgun (WGS) entry which is preliminary data.</text>
</comment>
<dbReference type="InterPro" id="IPR029063">
    <property type="entry name" value="SAM-dependent_MTases_sf"/>
</dbReference>
<dbReference type="SUPFAM" id="SSF53335">
    <property type="entry name" value="S-adenosyl-L-methionine-dependent methyltransferases"/>
    <property type="match status" value="1"/>
</dbReference>
<keyword evidence="3" id="KW-0597">Phosphoprotein</keyword>
<evidence type="ECO:0000256" key="1">
    <source>
        <dbReference type="ARBA" id="ARBA00001957"/>
    </source>
</evidence>
<dbReference type="Gene3D" id="2.30.38.10">
    <property type="entry name" value="Luciferase, Domain 3"/>
    <property type="match status" value="1"/>
</dbReference>
<dbReference type="InterPro" id="IPR000873">
    <property type="entry name" value="AMP-dep_synth/lig_dom"/>
</dbReference>
<dbReference type="InterPro" id="IPR042099">
    <property type="entry name" value="ANL_N_sf"/>
</dbReference>
<evidence type="ECO:0000313" key="8">
    <source>
        <dbReference type="Proteomes" id="UP000756710"/>
    </source>
</evidence>
<evidence type="ECO:0000256" key="3">
    <source>
        <dbReference type="ARBA" id="ARBA00022553"/>
    </source>
</evidence>
<dbReference type="Proteomes" id="UP000756710">
    <property type="component" value="Unassembled WGS sequence"/>
</dbReference>
<dbReference type="InterPro" id="IPR036736">
    <property type="entry name" value="ACP-like_sf"/>
</dbReference>
<dbReference type="InterPro" id="IPR025110">
    <property type="entry name" value="AMP-bd_C"/>
</dbReference>
<comment type="cofactor">
    <cofactor evidence="1">
        <name>pantetheine 4'-phosphate</name>
        <dbReference type="ChEBI" id="CHEBI:47942"/>
    </cofactor>
</comment>
<dbReference type="CDD" id="cd19543">
    <property type="entry name" value="DCL_NRPS"/>
    <property type="match status" value="2"/>
</dbReference>
<reference evidence="7 8" key="1">
    <citation type="submission" date="2021-03" db="EMBL/GenBank/DDBJ databases">
        <title>Genomic Encyclopedia of Type Strains, Phase IV (KMG-IV): sequencing the most valuable type-strain genomes for metagenomic binning, comparative biology and taxonomic classification.</title>
        <authorList>
            <person name="Goeker M."/>
        </authorList>
    </citation>
    <scope>NUCLEOTIDE SEQUENCE [LARGE SCALE GENOMIC DNA]</scope>
    <source>
        <strain evidence="7 8">DSM 41954</strain>
    </source>
</reference>
<dbReference type="Pfam" id="PF00501">
    <property type="entry name" value="AMP-binding"/>
    <property type="match status" value="2"/>
</dbReference>
<dbReference type="EMBL" id="JAGGLR010000062">
    <property type="protein sequence ID" value="MBP2068830.1"/>
    <property type="molecule type" value="Genomic_DNA"/>
</dbReference>
<dbReference type="NCBIfam" id="NF003417">
    <property type="entry name" value="PRK04813.1"/>
    <property type="match status" value="3"/>
</dbReference>
<dbReference type="InterPro" id="IPR013217">
    <property type="entry name" value="Methyltransf_12"/>
</dbReference>
<dbReference type="CDD" id="cd17643">
    <property type="entry name" value="A_NRPS_Cytc1-like"/>
    <property type="match status" value="1"/>
</dbReference>
<feature type="region of interest" description="Disordered" evidence="5">
    <location>
        <begin position="1352"/>
        <end position="1388"/>
    </location>
</feature>
<organism evidence="7 8">
    <name type="scientific">Streptomyces iranensis</name>
    <dbReference type="NCBI Taxonomy" id="576784"/>
    <lineage>
        <taxon>Bacteria</taxon>
        <taxon>Bacillati</taxon>
        <taxon>Actinomycetota</taxon>
        <taxon>Actinomycetes</taxon>
        <taxon>Kitasatosporales</taxon>
        <taxon>Streptomycetaceae</taxon>
        <taxon>Streptomyces</taxon>
        <taxon>Streptomyces violaceusniger group</taxon>
    </lineage>
</organism>
<dbReference type="InterPro" id="IPR020806">
    <property type="entry name" value="PKS_PP-bd"/>
</dbReference>
<dbReference type="Pfam" id="PF00668">
    <property type="entry name" value="Condensation"/>
    <property type="match status" value="2"/>
</dbReference>